<dbReference type="GO" id="GO:0042597">
    <property type="term" value="C:periplasmic space"/>
    <property type="evidence" value="ECO:0007669"/>
    <property type="project" value="UniProtKB-SubCell"/>
</dbReference>
<name>A0A7T8B9X1_9SPIR</name>
<dbReference type="InterPro" id="IPR006059">
    <property type="entry name" value="SBP"/>
</dbReference>
<reference evidence="4" key="1">
    <citation type="submission" date="2021-01" db="EMBL/GenBank/DDBJ databases">
        <title>Description of Breznakiella homolactica.</title>
        <authorList>
            <person name="Song Y."/>
            <person name="Brune A."/>
        </authorList>
    </citation>
    <scope>NUCLEOTIDE SEQUENCE</scope>
    <source>
        <strain evidence="4">RmG30</strain>
    </source>
</reference>
<evidence type="ECO:0000313" key="5">
    <source>
        <dbReference type="Proteomes" id="UP000595917"/>
    </source>
</evidence>
<comment type="similarity">
    <text evidence="2">Belongs to the bacterial solute-binding protein 1 family.</text>
</comment>
<keyword evidence="5" id="KW-1185">Reference proteome</keyword>
<dbReference type="RefSeq" id="WP_215625681.1">
    <property type="nucleotide sequence ID" value="NZ_CP067089.2"/>
</dbReference>
<proteinExistence type="inferred from homology"/>
<organism evidence="4 5">
    <name type="scientific">Breznakiella homolactica</name>
    <dbReference type="NCBI Taxonomy" id="2798577"/>
    <lineage>
        <taxon>Bacteria</taxon>
        <taxon>Pseudomonadati</taxon>
        <taxon>Spirochaetota</taxon>
        <taxon>Spirochaetia</taxon>
        <taxon>Spirochaetales</taxon>
        <taxon>Breznakiellaceae</taxon>
        <taxon>Breznakiella</taxon>
    </lineage>
</organism>
<evidence type="ECO:0000313" key="4">
    <source>
        <dbReference type="EMBL" id="QQO08375.1"/>
    </source>
</evidence>
<evidence type="ECO:0000256" key="3">
    <source>
        <dbReference type="SAM" id="SignalP"/>
    </source>
</evidence>
<dbReference type="EMBL" id="CP067089">
    <property type="protein sequence ID" value="QQO08375.1"/>
    <property type="molecule type" value="Genomic_DNA"/>
</dbReference>
<evidence type="ECO:0000256" key="2">
    <source>
        <dbReference type="ARBA" id="ARBA00008520"/>
    </source>
</evidence>
<dbReference type="Proteomes" id="UP000595917">
    <property type="component" value="Chromosome"/>
</dbReference>
<feature type="signal peptide" evidence="3">
    <location>
        <begin position="1"/>
        <end position="21"/>
    </location>
</feature>
<sequence>MNKKSVLVFCLAILLVPFAFAGGGKEDASAGGTVSIELWSSLSGSKATLFDEQVARFNASQQDVRVAVVHQGGYSILRQKVAAAANSSNMPALLIVDYLDVAWYAQLNLLKSLDGLLPASLVQDFYPAMLSDLKFQGKLYAVPYNRSTQGFFVNMDVLRQAGITKPAQTWTEFRTQAEQFKKLGRDYYYGYAFFHQFLFDAIAYSWGAQISTPDGTVLLNSPEMVEMMTYFQRMYKEGLLLMQPVLVGGFEEQNGAFLDGKVASVFQTSSFIPTVQNLLKSESSFEFIPAGKGGHAITMGGGNFAVTAAASQAQTAAAVKFLEYMSSPDIVAEFFMGTGNLPVRQSVSSRQDIRDFMQQNPLYVKMVDQLQYGKAAPSTTKNIRDVFNRVNDMISRIILNNEDVKKVLDEYTRQFQEEIDEAKANGEFIF</sequence>
<dbReference type="KEGG" id="bhc:JFL75_15760"/>
<accession>A0A7T8B9X1</accession>
<dbReference type="PANTHER" id="PTHR43649">
    <property type="entry name" value="ARABINOSE-BINDING PROTEIN-RELATED"/>
    <property type="match status" value="1"/>
</dbReference>
<gene>
    <name evidence="4" type="ORF">JFL75_15760</name>
</gene>
<dbReference type="SUPFAM" id="SSF53850">
    <property type="entry name" value="Periplasmic binding protein-like II"/>
    <property type="match status" value="1"/>
</dbReference>
<keyword evidence="3" id="KW-0732">Signal</keyword>
<comment type="subcellular location">
    <subcellularLocation>
        <location evidence="1">Periplasm</location>
    </subcellularLocation>
</comment>
<protein>
    <submittedName>
        <fullName evidence="4">ABC transporter substrate-binding protein</fullName>
    </submittedName>
</protein>
<dbReference type="Pfam" id="PF13416">
    <property type="entry name" value="SBP_bac_8"/>
    <property type="match status" value="1"/>
</dbReference>
<dbReference type="Gene3D" id="3.40.190.10">
    <property type="entry name" value="Periplasmic binding protein-like II"/>
    <property type="match status" value="1"/>
</dbReference>
<dbReference type="PANTHER" id="PTHR43649:SF12">
    <property type="entry name" value="DIACETYLCHITOBIOSE BINDING PROTEIN DASA"/>
    <property type="match status" value="1"/>
</dbReference>
<dbReference type="InterPro" id="IPR050490">
    <property type="entry name" value="Bact_solute-bd_prot1"/>
</dbReference>
<evidence type="ECO:0000256" key="1">
    <source>
        <dbReference type="ARBA" id="ARBA00004418"/>
    </source>
</evidence>
<feature type="chain" id="PRO_5031126922" evidence="3">
    <location>
        <begin position="22"/>
        <end position="430"/>
    </location>
</feature>
<dbReference type="AlphaFoldDB" id="A0A7T8B9X1"/>
<dbReference type="CDD" id="cd14748">
    <property type="entry name" value="PBP2_UgpB"/>
    <property type="match status" value="1"/>
</dbReference>